<evidence type="ECO:0000256" key="1">
    <source>
        <dbReference type="SAM" id="Coils"/>
    </source>
</evidence>
<keyword evidence="4" id="KW-1185">Reference proteome</keyword>
<feature type="compositionally biased region" description="Gly residues" evidence="2">
    <location>
        <begin position="460"/>
        <end position="469"/>
    </location>
</feature>
<reference evidence="3 4" key="1">
    <citation type="submission" date="2016-10" db="EMBL/GenBank/DDBJ databases">
        <authorList>
            <person name="Cai Z."/>
        </authorList>
    </citation>
    <scope>NUCLEOTIDE SEQUENCE [LARGE SCALE GENOMIC DNA]</scope>
</reference>
<evidence type="ECO:0000256" key="2">
    <source>
        <dbReference type="SAM" id="MobiDB-lite"/>
    </source>
</evidence>
<feature type="compositionally biased region" description="Low complexity" evidence="2">
    <location>
        <begin position="404"/>
        <end position="428"/>
    </location>
</feature>
<proteinExistence type="predicted"/>
<feature type="region of interest" description="Disordered" evidence="2">
    <location>
        <begin position="30"/>
        <end position="57"/>
    </location>
</feature>
<organism evidence="3 4">
    <name type="scientific">Tetradesmus obliquus</name>
    <name type="common">Green alga</name>
    <name type="synonym">Acutodesmus obliquus</name>
    <dbReference type="NCBI Taxonomy" id="3088"/>
    <lineage>
        <taxon>Eukaryota</taxon>
        <taxon>Viridiplantae</taxon>
        <taxon>Chlorophyta</taxon>
        <taxon>core chlorophytes</taxon>
        <taxon>Chlorophyceae</taxon>
        <taxon>CS clade</taxon>
        <taxon>Sphaeropleales</taxon>
        <taxon>Scenedesmaceae</taxon>
        <taxon>Tetradesmus</taxon>
    </lineage>
</organism>
<sequence>MGDKVDLLQLKARLEKLGVHIDAPAVYNASPKHEKRSEAAGLKQGADTSWESHLDRSSHEVAQLLDRCNRVHQALNKSADTDGEEPPATKPIANKAAAAVAAARAAAAAAAGTKHSRTAARSASSSSSSAAAAATAVAAAAAARASPSKDSKLLVRAAQRLLRNAQAEAEQVDRALTVAAAAVPERQAPAAAAIKKPSAAVSADRGSPLATVLAQYKEAQAAWAQDKAKLRREAVSCRKQAGKLELELAKLQRLHQHKTLDVSSLRAALKGRDLLLEEAQARSRQLEEALAKSQEVAAEKLCSLAAERDDLQALLLATLQRLEGVEAVVAAADATSAAMEEKVRVLEGERHAALELAAASKAEVVQLQEAQRRLQWQSQLLEKMSEVQLRRNKRKSAAIKELLSTAGTGEHSSGGAAAGKHSSSSPKAQGKHRSPGNPSQVLQGLLDELLATDDDEDGDGSAGAAGRGGFADDSTLFSESVQ</sequence>
<keyword evidence="1" id="KW-0175">Coiled coil</keyword>
<feature type="coiled-coil region" evidence="1">
    <location>
        <begin position="213"/>
        <end position="296"/>
    </location>
</feature>
<evidence type="ECO:0000313" key="4">
    <source>
        <dbReference type="Proteomes" id="UP000256970"/>
    </source>
</evidence>
<name>A0A383VCE7_TETOB</name>
<feature type="region of interest" description="Disordered" evidence="2">
    <location>
        <begin position="404"/>
        <end position="482"/>
    </location>
</feature>
<accession>A0A383VCE7</accession>
<protein>
    <submittedName>
        <fullName evidence="3">Uncharacterized protein</fullName>
    </submittedName>
</protein>
<feature type="compositionally biased region" description="Acidic residues" evidence="2">
    <location>
        <begin position="450"/>
        <end position="459"/>
    </location>
</feature>
<dbReference type="Proteomes" id="UP000256970">
    <property type="component" value="Unassembled WGS sequence"/>
</dbReference>
<gene>
    <name evidence="3" type="ORF">BQ4739_LOCUS2581</name>
</gene>
<dbReference type="AlphaFoldDB" id="A0A383VCE7"/>
<dbReference type="EMBL" id="FNXT01000196">
    <property type="protein sequence ID" value="SZX62036.1"/>
    <property type="molecule type" value="Genomic_DNA"/>
</dbReference>
<evidence type="ECO:0000313" key="3">
    <source>
        <dbReference type="EMBL" id="SZX62036.1"/>
    </source>
</evidence>